<dbReference type="RefSeq" id="WP_115100329.1">
    <property type="nucleotide sequence ID" value="NZ_QHKS01000004.1"/>
</dbReference>
<sequence>MYRFATDSKSGDMNSDGFRGMRHVAKP</sequence>
<evidence type="ECO:0000313" key="2">
    <source>
        <dbReference type="EMBL" id="RDK03560.1"/>
    </source>
</evidence>
<protein>
    <submittedName>
        <fullName evidence="2">Uncharacterized protein</fullName>
    </submittedName>
</protein>
<dbReference type="InterPro" id="IPR005297">
    <property type="entry name" value="Lipoprotein_repeat"/>
</dbReference>
<name>A0A370ND72_9BURK</name>
<gene>
    <name evidence="2" type="ORF">DLM46_08310</name>
</gene>
<evidence type="ECO:0000313" key="3">
    <source>
        <dbReference type="Proteomes" id="UP000254875"/>
    </source>
</evidence>
<accession>A0A370ND72</accession>
<dbReference type="EMBL" id="QHKS01000004">
    <property type="protein sequence ID" value="RDK03560.1"/>
    <property type="molecule type" value="Genomic_DNA"/>
</dbReference>
<dbReference type="AlphaFoldDB" id="A0A370ND72"/>
<dbReference type="Proteomes" id="UP000254875">
    <property type="component" value="Unassembled WGS sequence"/>
</dbReference>
<feature type="region of interest" description="Disordered" evidence="1">
    <location>
        <begin position="1"/>
        <end position="27"/>
    </location>
</feature>
<keyword evidence="3" id="KW-1185">Reference proteome</keyword>
<evidence type="ECO:0000256" key="1">
    <source>
        <dbReference type="SAM" id="MobiDB-lite"/>
    </source>
</evidence>
<proteinExistence type="predicted"/>
<reference evidence="3" key="1">
    <citation type="submission" date="2018-05" db="EMBL/GenBank/DDBJ databases">
        <authorList>
            <person name="Feng T."/>
        </authorList>
    </citation>
    <scope>NUCLEOTIDE SEQUENCE [LARGE SCALE GENOMIC DNA]</scope>
    <source>
        <strain evidence="3">S27</strain>
    </source>
</reference>
<dbReference type="Pfam" id="PF03640">
    <property type="entry name" value="Lipoprotein_15"/>
    <property type="match status" value="1"/>
</dbReference>
<organism evidence="2 3">
    <name type="scientific">Paraburkholderia lacunae</name>
    <dbReference type="NCBI Taxonomy" id="2211104"/>
    <lineage>
        <taxon>Bacteria</taxon>
        <taxon>Pseudomonadati</taxon>
        <taxon>Pseudomonadota</taxon>
        <taxon>Betaproteobacteria</taxon>
        <taxon>Burkholderiales</taxon>
        <taxon>Burkholderiaceae</taxon>
        <taxon>Paraburkholderia</taxon>
    </lineage>
</organism>
<comment type="caution">
    <text evidence="2">The sequence shown here is derived from an EMBL/GenBank/DDBJ whole genome shotgun (WGS) entry which is preliminary data.</text>
</comment>